<gene>
    <name evidence="11" type="ORF">L596_017450</name>
</gene>
<comment type="subcellular location">
    <subcellularLocation>
        <location evidence="1">Endomembrane system</location>
        <topology evidence="1">Multi-pass membrane protein</topology>
    </subcellularLocation>
</comment>
<sequence length="196" mass="22389">MAFFDVTPLGRILNRFGKDVEVTDDNLPQYFAEVAFSLLEALTSFIIVLRASIFALPVIAFLMIIYGFVVKFYIRTARQLRRLESVSRSPIYSYFQESIQGVSSIRAYKAMDRFIVEIQRRCDESQKASFHQIVSNMWITIRLEMIGNIIVLAAAMGAVFFRGSVGITAGLVGLACYARREHYAYTQLGRKNDEWL</sequence>
<keyword evidence="8 9" id="KW-0472">Membrane</keyword>
<feature type="transmembrane region" description="Helical" evidence="9">
    <location>
        <begin position="145"/>
        <end position="165"/>
    </location>
</feature>
<dbReference type="SUPFAM" id="SSF90123">
    <property type="entry name" value="ABC transporter transmembrane region"/>
    <property type="match status" value="1"/>
</dbReference>
<evidence type="ECO:0000313" key="11">
    <source>
        <dbReference type="EMBL" id="TKR76291.1"/>
    </source>
</evidence>
<evidence type="ECO:0000256" key="4">
    <source>
        <dbReference type="ARBA" id="ARBA00022737"/>
    </source>
</evidence>
<evidence type="ECO:0000256" key="2">
    <source>
        <dbReference type="ARBA" id="ARBA00022448"/>
    </source>
</evidence>
<dbReference type="PROSITE" id="PS50929">
    <property type="entry name" value="ABC_TM1F"/>
    <property type="match status" value="1"/>
</dbReference>
<keyword evidence="12" id="KW-1185">Reference proteome</keyword>
<evidence type="ECO:0000256" key="8">
    <source>
        <dbReference type="ARBA" id="ARBA00023136"/>
    </source>
</evidence>
<dbReference type="GO" id="GO:0012505">
    <property type="term" value="C:endomembrane system"/>
    <property type="evidence" value="ECO:0007669"/>
    <property type="project" value="UniProtKB-SubCell"/>
</dbReference>
<dbReference type="InterPro" id="IPR036640">
    <property type="entry name" value="ABC1_TM_sf"/>
</dbReference>
<dbReference type="PANTHER" id="PTHR24223:SF443">
    <property type="entry name" value="MULTIDRUG-RESISTANCE LIKE PROTEIN 1, ISOFORM I"/>
    <property type="match status" value="1"/>
</dbReference>
<reference evidence="11 12" key="2">
    <citation type="journal article" date="2019" name="G3 (Bethesda)">
        <title>Hybrid Assembly of the Genome of the Entomopathogenic Nematode Steinernema carpocapsae Identifies the X-Chromosome.</title>
        <authorList>
            <person name="Serra L."/>
            <person name="Macchietto M."/>
            <person name="Macias-Munoz A."/>
            <person name="McGill C.J."/>
            <person name="Rodriguez I.M."/>
            <person name="Rodriguez B."/>
            <person name="Murad R."/>
            <person name="Mortazavi A."/>
        </authorList>
    </citation>
    <scope>NUCLEOTIDE SEQUENCE [LARGE SCALE GENOMIC DNA]</scope>
    <source>
        <strain evidence="11 12">ALL</strain>
    </source>
</reference>
<name>A0A4U5N1Y2_STECR</name>
<keyword evidence="5" id="KW-0547">Nucleotide-binding</keyword>
<dbReference type="AlphaFoldDB" id="A0A4U5N1Y2"/>
<evidence type="ECO:0000313" key="12">
    <source>
        <dbReference type="Proteomes" id="UP000298663"/>
    </source>
</evidence>
<evidence type="ECO:0000256" key="3">
    <source>
        <dbReference type="ARBA" id="ARBA00022692"/>
    </source>
</evidence>
<dbReference type="GO" id="GO:0140359">
    <property type="term" value="F:ABC-type transporter activity"/>
    <property type="evidence" value="ECO:0007669"/>
    <property type="project" value="InterPro"/>
</dbReference>
<evidence type="ECO:0000256" key="9">
    <source>
        <dbReference type="SAM" id="Phobius"/>
    </source>
</evidence>
<dbReference type="EMBL" id="AZBU02000005">
    <property type="protein sequence ID" value="TKR76291.1"/>
    <property type="molecule type" value="Genomic_DNA"/>
</dbReference>
<keyword evidence="4" id="KW-0677">Repeat</keyword>
<accession>A0A4U5N1Y2</accession>
<protein>
    <recommendedName>
        <fullName evidence="10">ABC transmembrane type-1 domain-containing protein</fullName>
    </recommendedName>
</protein>
<reference evidence="11 12" key="1">
    <citation type="journal article" date="2015" name="Genome Biol.">
        <title>Comparative genomics of Steinernema reveals deeply conserved gene regulatory networks.</title>
        <authorList>
            <person name="Dillman A.R."/>
            <person name="Macchietto M."/>
            <person name="Porter C.F."/>
            <person name="Rogers A."/>
            <person name="Williams B."/>
            <person name="Antoshechkin I."/>
            <person name="Lee M.M."/>
            <person name="Goodwin Z."/>
            <person name="Lu X."/>
            <person name="Lewis E.E."/>
            <person name="Goodrich-Blair H."/>
            <person name="Stock S.P."/>
            <person name="Adams B.J."/>
            <person name="Sternberg P.W."/>
            <person name="Mortazavi A."/>
        </authorList>
    </citation>
    <scope>NUCLEOTIDE SEQUENCE [LARGE SCALE GENOMIC DNA]</scope>
    <source>
        <strain evidence="11 12">ALL</strain>
    </source>
</reference>
<dbReference type="OrthoDB" id="6500128at2759"/>
<dbReference type="Pfam" id="PF00664">
    <property type="entry name" value="ABC_membrane"/>
    <property type="match status" value="1"/>
</dbReference>
<keyword evidence="7 9" id="KW-1133">Transmembrane helix</keyword>
<comment type="caution">
    <text evidence="11">The sequence shown here is derived from an EMBL/GenBank/DDBJ whole genome shotgun (WGS) entry which is preliminary data.</text>
</comment>
<dbReference type="Gene3D" id="1.20.1560.10">
    <property type="entry name" value="ABC transporter type 1, transmembrane domain"/>
    <property type="match status" value="1"/>
</dbReference>
<dbReference type="STRING" id="34508.A0A4U5N1Y2"/>
<organism evidence="11 12">
    <name type="scientific">Steinernema carpocapsae</name>
    <name type="common">Entomopathogenic nematode</name>
    <dbReference type="NCBI Taxonomy" id="34508"/>
    <lineage>
        <taxon>Eukaryota</taxon>
        <taxon>Metazoa</taxon>
        <taxon>Ecdysozoa</taxon>
        <taxon>Nematoda</taxon>
        <taxon>Chromadorea</taxon>
        <taxon>Rhabditida</taxon>
        <taxon>Tylenchina</taxon>
        <taxon>Panagrolaimomorpha</taxon>
        <taxon>Strongyloidoidea</taxon>
        <taxon>Steinernematidae</taxon>
        <taxon>Steinernema</taxon>
    </lineage>
</organism>
<keyword evidence="6" id="KW-0067">ATP-binding</keyword>
<keyword evidence="3 9" id="KW-0812">Transmembrane</keyword>
<feature type="transmembrane region" description="Helical" evidence="9">
    <location>
        <begin position="47"/>
        <end position="74"/>
    </location>
</feature>
<evidence type="ECO:0000256" key="1">
    <source>
        <dbReference type="ARBA" id="ARBA00004127"/>
    </source>
</evidence>
<evidence type="ECO:0000256" key="6">
    <source>
        <dbReference type="ARBA" id="ARBA00022840"/>
    </source>
</evidence>
<dbReference type="Proteomes" id="UP000298663">
    <property type="component" value="Unassembled WGS sequence"/>
</dbReference>
<keyword evidence="2" id="KW-0813">Transport</keyword>
<evidence type="ECO:0000259" key="10">
    <source>
        <dbReference type="PROSITE" id="PS50929"/>
    </source>
</evidence>
<dbReference type="GO" id="GO:0016020">
    <property type="term" value="C:membrane"/>
    <property type="evidence" value="ECO:0007669"/>
    <property type="project" value="InterPro"/>
</dbReference>
<dbReference type="GO" id="GO:0005524">
    <property type="term" value="F:ATP binding"/>
    <property type="evidence" value="ECO:0007669"/>
    <property type="project" value="UniProtKB-KW"/>
</dbReference>
<dbReference type="InterPro" id="IPR011527">
    <property type="entry name" value="ABC1_TM_dom"/>
</dbReference>
<dbReference type="InterPro" id="IPR050173">
    <property type="entry name" value="ABC_transporter_C-like"/>
</dbReference>
<feature type="domain" description="ABC transmembrane type-1" evidence="10">
    <location>
        <begin position="1"/>
        <end position="175"/>
    </location>
</feature>
<proteinExistence type="predicted"/>
<evidence type="ECO:0000256" key="7">
    <source>
        <dbReference type="ARBA" id="ARBA00022989"/>
    </source>
</evidence>
<evidence type="ECO:0000256" key="5">
    <source>
        <dbReference type="ARBA" id="ARBA00022741"/>
    </source>
</evidence>
<dbReference type="PANTHER" id="PTHR24223">
    <property type="entry name" value="ATP-BINDING CASSETTE SUB-FAMILY C"/>
    <property type="match status" value="1"/>
</dbReference>